<dbReference type="RefSeq" id="WP_099954456.1">
    <property type="nucleotide sequence ID" value="NZ_CP028843.1"/>
</dbReference>
<gene>
    <name evidence="3" type="ORF">DA075_18505</name>
</gene>
<keyword evidence="4" id="KW-1185">Reference proteome</keyword>
<feature type="domain" description="Putative Flp pilus-assembly TadG-like N-terminal" evidence="2">
    <location>
        <begin position="20"/>
        <end position="66"/>
    </location>
</feature>
<dbReference type="EMBL" id="CP028843">
    <property type="protein sequence ID" value="AWB22650.1"/>
    <property type="molecule type" value="Genomic_DNA"/>
</dbReference>
<evidence type="ECO:0000313" key="4">
    <source>
        <dbReference type="Proteomes" id="UP000244755"/>
    </source>
</evidence>
<keyword evidence="1" id="KW-0812">Transmembrane</keyword>
<sequence>MAAGTCALARARAFQRDQSGAVIIILATALPVLAMATLGAVEVAEVFFTRTKLQTIVDTAALKGAAELGVDLSTATTERTRVFADNLADPMRLRWAVTSSAVLDLKASAMTVSQGANRPSFFRSLLPPGGWNLHVTAKAIRYASGPLCVLGIQSSGGTVVGLDSSGALNAAGCLVQSNSDLAATGGALVTAGDARAAGGAFGAISPNPLTGTRVMPDPFAALNIAFPTGCDTTSITSTTYLNPGLHCGDIELSGNETITLSAGEHYFTGGSLTMSGNAQIVGTDAVVFLKDFASINLNGNAGLSLEGRKGGIFAGFALMTDRSFSGTIELTAKNIRKMYGTVYLPNATLLIGGNGNKVSDQSPWTVVIAKKLQVTDKATLYINSNYAGASVPVPQGVGPSTKTAGTRLAE</sequence>
<dbReference type="InterPro" id="IPR028087">
    <property type="entry name" value="Tad_N"/>
</dbReference>
<reference evidence="3 4" key="1">
    <citation type="submission" date="2018-04" db="EMBL/GenBank/DDBJ databases">
        <title>Methylobacterium sp. PR1016A genome.</title>
        <authorList>
            <person name="Park W."/>
        </authorList>
    </citation>
    <scope>NUCLEOTIDE SEQUENCE [LARGE SCALE GENOMIC DNA]</scope>
    <source>
        <strain evidence="3 4">PR1016A</strain>
    </source>
</reference>
<protein>
    <submittedName>
        <fullName evidence="3">Pilus assembly protein</fullName>
    </submittedName>
</protein>
<evidence type="ECO:0000313" key="3">
    <source>
        <dbReference type="EMBL" id="AWB22650.1"/>
    </source>
</evidence>
<evidence type="ECO:0000256" key="1">
    <source>
        <dbReference type="SAM" id="Phobius"/>
    </source>
</evidence>
<dbReference type="AlphaFoldDB" id="A0A2R4WM92"/>
<accession>A0A2R4WM92</accession>
<dbReference type="KEGG" id="mee:DA075_18505"/>
<evidence type="ECO:0000259" key="2">
    <source>
        <dbReference type="Pfam" id="PF13400"/>
    </source>
</evidence>
<keyword evidence="1" id="KW-0472">Membrane</keyword>
<feature type="transmembrane region" description="Helical" evidence="1">
    <location>
        <begin position="20"/>
        <end position="41"/>
    </location>
</feature>
<keyword evidence="1" id="KW-1133">Transmembrane helix</keyword>
<proteinExistence type="predicted"/>
<dbReference type="Pfam" id="PF13400">
    <property type="entry name" value="Tad"/>
    <property type="match status" value="1"/>
</dbReference>
<dbReference type="Proteomes" id="UP000244755">
    <property type="component" value="Chromosome 1"/>
</dbReference>
<organism evidence="3 4">
    <name type="scientific">Methylobacterium currus</name>
    <dbReference type="NCBI Taxonomy" id="2051553"/>
    <lineage>
        <taxon>Bacteria</taxon>
        <taxon>Pseudomonadati</taxon>
        <taxon>Pseudomonadota</taxon>
        <taxon>Alphaproteobacteria</taxon>
        <taxon>Hyphomicrobiales</taxon>
        <taxon>Methylobacteriaceae</taxon>
        <taxon>Methylobacterium</taxon>
    </lineage>
</organism>
<name>A0A2R4WM92_9HYPH</name>